<feature type="region of interest" description="Disordered" evidence="1">
    <location>
        <begin position="54"/>
        <end position="75"/>
    </location>
</feature>
<reference evidence="3 4" key="1">
    <citation type="submission" date="2016-10" db="EMBL/GenBank/DDBJ databases">
        <authorList>
            <person name="Varghese N."/>
            <person name="Submissions S."/>
        </authorList>
    </citation>
    <scope>NUCLEOTIDE SEQUENCE [LARGE SCALE GENOMIC DNA]</scope>
    <source>
        <strain evidence="3 4">CGMCC 1.6853</strain>
    </source>
</reference>
<accession>A0A1G5CU24</accession>
<dbReference type="GeneID" id="98186652"/>
<gene>
    <name evidence="3" type="ORF">SAMN02927935_00634</name>
</gene>
<dbReference type="EMBL" id="FMUT01000003">
    <property type="protein sequence ID" value="SCY06059.1"/>
    <property type="molecule type" value="Genomic_DNA"/>
</dbReference>
<organism evidence="3 4">
    <name type="scientific">Serratia nematodiphila</name>
    <dbReference type="NCBI Taxonomy" id="458197"/>
    <lineage>
        <taxon>Bacteria</taxon>
        <taxon>Pseudomonadati</taxon>
        <taxon>Pseudomonadota</taxon>
        <taxon>Gammaproteobacteria</taxon>
        <taxon>Enterobacterales</taxon>
        <taxon>Yersiniaceae</taxon>
        <taxon>Serratia</taxon>
    </lineage>
</organism>
<sequence length="75" mass="8379">MMHCPLCGHVAHTRSSRYLSESTKERYHQCRNINCSCTFATHESVARVIVKPGDDIVPAQPHPPENQHKQSAAAL</sequence>
<comment type="caution">
    <text evidence="3">The sequence shown here is derived from an EMBL/GenBank/DDBJ whole genome shotgun (WGS) entry which is preliminary data.</text>
</comment>
<feature type="domain" description="Zinc finger Ogr/Delta-type" evidence="2">
    <location>
        <begin position="3"/>
        <end position="49"/>
    </location>
</feature>
<evidence type="ECO:0000313" key="4">
    <source>
        <dbReference type="Proteomes" id="UP000183031"/>
    </source>
</evidence>
<dbReference type="Proteomes" id="UP000183031">
    <property type="component" value="Unassembled WGS sequence"/>
</dbReference>
<name>A0A1G5CU24_9GAMM</name>
<proteinExistence type="predicted"/>
<evidence type="ECO:0000259" key="2">
    <source>
        <dbReference type="Pfam" id="PF04606"/>
    </source>
</evidence>
<evidence type="ECO:0000256" key="1">
    <source>
        <dbReference type="SAM" id="MobiDB-lite"/>
    </source>
</evidence>
<dbReference type="InterPro" id="IPR007684">
    <property type="entry name" value="Znf_Ogr/Delta"/>
</dbReference>
<keyword evidence="4" id="KW-1185">Reference proteome</keyword>
<evidence type="ECO:0000313" key="3">
    <source>
        <dbReference type="EMBL" id="SCY06059.1"/>
    </source>
</evidence>
<dbReference type="Pfam" id="PF04606">
    <property type="entry name" value="Ogr_Delta"/>
    <property type="match status" value="1"/>
</dbReference>
<protein>
    <submittedName>
        <fullName evidence="3">Ogr/Delta-like zinc finger</fullName>
    </submittedName>
</protein>
<dbReference type="RefSeq" id="WP_016929021.1">
    <property type="nucleotide sequence ID" value="NZ_CBCSIN010000009.1"/>
</dbReference>